<dbReference type="RefSeq" id="WP_422865339.1">
    <property type="nucleotide sequence ID" value="NZ_JAMSKV010000017.1"/>
</dbReference>
<organism evidence="1 2">
    <name type="scientific">Endosaccharibacter trunci</name>
    <dbReference type="NCBI Taxonomy" id="2812733"/>
    <lineage>
        <taxon>Bacteria</taxon>
        <taxon>Pseudomonadati</taxon>
        <taxon>Pseudomonadota</taxon>
        <taxon>Alphaproteobacteria</taxon>
        <taxon>Acetobacterales</taxon>
        <taxon>Acetobacteraceae</taxon>
        <taxon>Endosaccharibacter</taxon>
    </lineage>
</organism>
<evidence type="ECO:0000313" key="1">
    <source>
        <dbReference type="EMBL" id="MCQ8279850.1"/>
    </source>
</evidence>
<dbReference type="PIRSF" id="PIRSF028438">
    <property type="entry name" value="UCP028438"/>
    <property type="match status" value="1"/>
</dbReference>
<comment type="caution">
    <text evidence="1">The sequence shown here is derived from an EMBL/GenBank/DDBJ whole genome shotgun (WGS) entry which is preliminary data.</text>
</comment>
<protein>
    <submittedName>
        <fullName evidence="1">Uncharacterized protein</fullName>
    </submittedName>
</protein>
<dbReference type="InterPro" id="IPR016884">
    <property type="entry name" value="UCP028438"/>
</dbReference>
<dbReference type="Proteomes" id="UP001524587">
    <property type="component" value="Unassembled WGS sequence"/>
</dbReference>
<evidence type="ECO:0000313" key="2">
    <source>
        <dbReference type="Proteomes" id="UP001524587"/>
    </source>
</evidence>
<name>A0ABT1WAD2_9PROT</name>
<dbReference type="EMBL" id="JAMSKV010000017">
    <property type="protein sequence ID" value="MCQ8279850.1"/>
    <property type="molecule type" value="Genomic_DNA"/>
</dbReference>
<gene>
    <name evidence="1" type="ORF">NFI95_15505</name>
</gene>
<accession>A0ABT1WAD2</accession>
<keyword evidence="2" id="KW-1185">Reference proteome</keyword>
<sequence>MAVGDPGDFAQRLRALLPNGWFPAAPAQGSPETAPVLMAVLTAIGTGLSQAWSMLTFANAQTRISTSTGDFVDAIAADFFGPGGLDREPGETDATYIARIKASLFPIRTTRAAVLAALARIGLTATIVEPRNSGDTKGRGSISAPAAGGGYGYGTPGLCYGSMLYPFQALISVDNASAGVQGSAVRAAVLPVLPAGSTAWLNLTAP</sequence>
<reference evidence="1 2" key="1">
    <citation type="submission" date="2022-06" db="EMBL/GenBank/DDBJ databases">
        <title>Endosaccharibacter gen. nov., sp. nov., endophytic bacteria isolated from sugarcane.</title>
        <authorList>
            <person name="Pitiwittayakul N."/>
            <person name="Yukphan P."/>
            <person name="Charoenyingcharoen P."/>
            <person name="Tanasupawat S."/>
        </authorList>
    </citation>
    <scope>NUCLEOTIDE SEQUENCE [LARGE SCALE GENOMIC DNA]</scope>
    <source>
        <strain evidence="1 2">KSS8</strain>
    </source>
</reference>
<proteinExistence type="predicted"/>